<feature type="compositionally biased region" description="Low complexity" evidence="1">
    <location>
        <begin position="27"/>
        <end position="40"/>
    </location>
</feature>
<gene>
    <name evidence="2" type="ORF">PIB30_099883</name>
</gene>
<keyword evidence="3" id="KW-1185">Reference proteome</keyword>
<evidence type="ECO:0000256" key="1">
    <source>
        <dbReference type="SAM" id="MobiDB-lite"/>
    </source>
</evidence>
<name>A0ABU6UZE7_9FABA</name>
<feature type="non-terminal residue" evidence="2">
    <location>
        <position position="1"/>
    </location>
</feature>
<proteinExistence type="predicted"/>
<feature type="region of interest" description="Disordered" evidence="1">
    <location>
        <begin position="1"/>
        <end position="73"/>
    </location>
</feature>
<dbReference type="Proteomes" id="UP001341840">
    <property type="component" value="Unassembled WGS sequence"/>
</dbReference>
<reference evidence="2 3" key="1">
    <citation type="journal article" date="2023" name="Plants (Basel)">
        <title>Bridging the Gap: Combining Genomics and Transcriptomics Approaches to Understand Stylosanthes scabra, an Orphan Legume from the Brazilian Caatinga.</title>
        <authorList>
            <person name="Ferreira-Neto J.R.C."/>
            <person name="da Silva M.D."/>
            <person name="Binneck E."/>
            <person name="de Melo N.F."/>
            <person name="da Silva R.H."/>
            <person name="de Melo A.L.T.M."/>
            <person name="Pandolfi V."/>
            <person name="Bustamante F.O."/>
            <person name="Brasileiro-Vidal A.C."/>
            <person name="Benko-Iseppon A.M."/>
        </authorList>
    </citation>
    <scope>NUCLEOTIDE SEQUENCE [LARGE SCALE GENOMIC DNA]</scope>
    <source>
        <tissue evidence="2">Leaves</tissue>
    </source>
</reference>
<accession>A0ABU6UZE7</accession>
<dbReference type="EMBL" id="JASCZI010123556">
    <property type="protein sequence ID" value="MED6165476.1"/>
    <property type="molecule type" value="Genomic_DNA"/>
</dbReference>
<organism evidence="2 3">
    <name type="scientific">Stylosanthes scabra</name>
    <dbReference type="NCBI Taxonomy" id="79078"/>
    <lineage>
        <taxon>Eukaryota</taxon>
        <taxon>Viridiplantae</taxon>
        <taxon>Streptophyta</taxon>
        <taxon>Embryophyta</taxon>
        <taxon>Tracheophyta</taxon>
        <taxon>Spermatophyta</taxon>
        <taxon>Magnoliopsida</taxon>
        <taxon>eudicotyledons</taxon>
        <taxon>Gunneridae</taxon>
        <taxon>Pentapetalae</taxon>
        <taxon>rosids</taxon>
        <taxon>fabids</taxon>
        <taxon>Fabales</taxon>
        <taxon>Fabaceae</taxon>
        <taxon>Papilionoideae</taxon>
        <taxon>50 kb inversion clade</taxon>
        <taxon>dalbergioids sensu lato</taxon>
        <taxon>Dalbergieae</taxon>
        <taxon>Pterocarpus clade</taxon>
        <taxon>Stylosanthes</taxon>
    </lineage>
</organism>
<evidence type="ECO:0000313" key="2">
    <source>
        <dbReference type="EMBL" id="MED6165476.1"/>
    </source>
</evidence>
<feature type="compositionally biased region" description="Basic and acidic residues" evidence="1">
    <location>
        <begin position="45"/>
        <end position="61"/>
    </location>
</feature>
<protein>
    <submittedName>
        <fullName evidence="2">Uncharacterized protein</fullName>
    </submittedName>
</protein>
<sequence length="86" mass="10159">GLLKTGQIRAKKEELKKKKSTKRVPLSDSKYQESSSSYGEGDSESESHEQERRSKEKRTEEQQQDQHPQVLQILRKLFLRNHHNKK</sequence>
<evidence type="ECO:0000313" key="3">
    <source>
        <dbReference type="Proteomes" id="UP001341840"/>
    </source>
</evidence>
<comment type="caution">
    <text evidence="2">The sequence shown here is derived from an EMBL/GenBank/DDBJ whole genome shotgun (WGS) entry which is preliminary data.</text>
</comment>